<sequence>MKALFYFIAFVAGMALSIEGAIYSELGKVIGKFESSFYNFFVGSIILLLIVLFFGRGNLNETFRVPKWYLLGGLFCVIYLTVLVFGIPKVGVGISMIAAVMGQIVASMLIEHFKWLGSSQKRLTKDRIIAVLCMVVAMFFIY</sequence>
<keyword evidence="1" id="KW-0812">Transmembrane</keyword>
<dbReference type="GO" id="GO:0005886">
    <property type="term" value="C:plasma membrane"/>
    <property type="evidence" value="ECO:0007669"/>
    <property type="project" value="TreeGrafter"/>
</dbReference>
<dbReference type="PATRIC" id="fig|284581.3.peg.2659"/>
<gene>
    <name evidence="2" type="ORF">AMD01_00065</name>
</gene>
<name>A0A0M0LP98_9BACI</name>
<feature type="transmembrane region" description="Helical" evidence="1">
    <location>
        <begin position="36"/>
        <end position="56"/>
    </location>
</feature>
<dbReference type="Pfam" id="PF04657">
    <property type="entry name" value="DMT_YdcZ"/>
    <property type="match status" value="1"/>
</dbReference>
<dbReference type="PANTHER" id="PTHR34821:SF2">
    <property type="entry name" value="INNER MEMBRANE PROTEIN YDCZ"/>
    <property type="match status" value="1"/>
</dbReference>
<dbReference type="InterPro" id="IPR006750">
    <property type="entry name" value="YdcZ"/>
</dbReference>
<dbReference type="OrthoDB" id="7864805at2"/>
<evidence type="ECO:0000313" key="3">
    <source>
        <dbReference type="Proteomes" id="UP000037558"/>
    </source>
</evidence>
<reference evidence="3" key="1">
    <citation type="submission" date="2015-08" db="EMBL/GenBank/DDBJ databases">
        <title>Fjat-14210 dsm16467.</title>
        <authorList>
            <person name="Liu B."/>
            <person name="Wang J."/>
            <person name="Zhu Y."/>
            <person name="Liu G."/>
            <person name="Chen Q."/>
            <person name="Chen Z."/>
            <person name="Lan J."/>
            <person name="Che J."/>
            <person name="Ge C."/>
            <person name="Shi H."/>
            <person name="Pan Z."/>
            <person name="Liu X."/>
        </authorList>
    </citation>
    <scope>NUCLEOTIDE SEQUENCE [LARGE SCALE GENOMIC DNA]</scope>
    <source>
        <strain evidence="3">DSM 16467</strain>
    </source>
</reference>
<dbReference type="EMBL" id="LILC01000001">
    <property type="protein sequence ID" value="KOO52722.1"/>
    <property type="molecule type" value="Genomic_DNA"/>
</dbReference>
<dbReference type="AlphaFoldDB" id="A0A0M0LP98"/>
<dbReference type="RefSeq" id="WP_053399350.1">
    <property type="nucleotide sequence ID" value="NZ_LILC01000001.1"/>
</dbReference>
<dbReference type="PANTHER" id="PTHR34821">
    <property type="entry name" value="INNER MEMBRANE PROTEIN YDCZ"/>
    <property type="match status" value="1"/>
</dbReference>
<comment type="caution">
    <text evidence="2">The sequence shown here is derived from an EMBL/GenBank/DDBJ whole genome shotgun (WGS) entry which is preliminary data.</text>
</comment>
<feature type="transmembrane region" description="Helical" evidence="1">
    <location>
        <begin position="93"/>
        <end position="111"/>
    </location>
</feature>
<keyword evidence="1" id="KW-0472">Membrane</keyword>
<accession>A0A0M0LP98</accession>
<keyword evidence="1" id="KW-1133">Transmembrane helix</keyword>
<evidence type="ECO:0008006" key="4">
    <source>
        <dbReference type="Google" id="ProtNLM"/>
    </source>
</evidence>
<feature type="transmembrane region" description="Helical" evidence="1">
    <location>
        <begin position="68"/>
        <end position="87"/>
    </location>
</feature>
<dbReference type="STRING" id="284581.AMD01_00065"/>
<organism evidence="2 3">
    <name type="scientific">Priestia koreensis</name>
    <dbReference type="NCBI Taxonomy" id="284581"/>
    <lineage>
        <taxon>Bacteria</taxon>
        <taxon>Bacillati</taxon>
        <taxon>Bacillota</taxon>
        <taxon>Bacilli</taxon>
        <taxon>Bacillales</taxon>
        <taxon>Bacillaceae</taxon>
        <taxon>Priestia</taxon>
    </lineage>
</organism>
<evidence type="ECO:0000313" key="2">
    <source>
        <dbReference type="EMBL" id="KOO52722.1"/>
    </source>
</evidence>
<evidence type="ECO:0000256" key="1">
    <source>
        <dbReference type="SAM" id="Phobius"/>
    </source>
</evidence>
<keyword evidence="3" id="KW-1185">Reference proteome</keyword>
<dbReference type="Proteomes" id="UP000037558">
    <property type="component" value="Unassembled WGS sequence"/>
</dbReference>
<feature type="transmembrane region" description="Helical" evidence="1">
    <location>
        <begin position="123"/>
        <end position="141"/>
    </location>
</feature>
<proteinExistence type="predicted"/>
<protein>
    <recommendedName>
        <fullName evidence="4">DMT family transporter</fullName>
    </recommendedName>
</protein>